<dbReference type="EMBL" id="JBHFQA010000006">
    <property type="protein sequence ID" value="KAL2097866.1"/>
    <property type="molecule type" value="Genomic_DNA"/>
</dbReference>
<evidence type="ECO:0000313" key="9">
    <source>
        <dbReference type="Proteomes" id="UP001591681"/>
    </source>
</evidence>
<dbReference type="InterPro" id="IPR013783">
    <property type="entry name" value="Ig-like_fold"/>
</dbReference>
<evidence type="ECO:0000313" key="8">
    <source>
        <dbReference type="EMBL" id="KAL2097866.1"/>
    </source>
</evidence>
<keyword evidence="5" id="KW-0391">Immunity</keyword>
<dbReference type="InterPro" id="IPR003599">
    <property type="entry name" value="Ig_sub"/>
</dbReference>
<accession>A0ABD1KFN1</accession>
<dbReference type="InterPro" id="IPR051287">
    <property type="entry name" value="TCR_variable_region"/>
</dbReference>
<keyword evidence="3" id="KW-0675">Receptor</keyword>
<keyword evidence="9" id="KW-1185">Reference proteome</keyword>
<dbReference type="SUPFAM" id="SSF48726">
    <property type="entry name" value="Immunoglobulin"/>
    <property type="match status" value="1"/>
</dbReference>
<keyword evidence="2" id="KW-1064">Adaptive immunity</keyword>
<proteinExistence type="predicted"/>
<evidence type="ECO:0000256" key="3">
    <source>
        <dbReference type="ARBA" id="ARBA00023170"/>
    </source>
</evidence>
<reference evidence="8 9" key="1">
    <citation type="submission" date="2024-09" db="EMBL/GenBank/DDBJ databases">
        <title>A chromosome-level genome assembly of Gray's grenadier anchovy, Coilia grayii.</title>
        <authorList>
            <person name="Fu Z."/>
        </authorList>
    </citation>
    <scope>NUCLEOTIDE SEQUENCE [LARGE SCALE GENOMIC DNA]</scope>
    <source>
        <strain evidence="8">G4</strain>
        <tissue evidence="8">Muscle</tissue>
    </source>
</reference>
<dbReference type="PANTHER" id="PTHR19367:SF18">
    <property type="entry name" value="T CELL RECEPTOR ALPHA VARIABLE 16"/>
    <property type="match status" value="1"/>
</dbReference>
<keyword evidence="1 6" id="KW-0732">Signal</keyword>
<gene>
    <name evidence="8" type="ORF">ACEWY4_007073</name>
</gene>
<dbReference type="Pfam" id="PF07686">
    <property type="entry name" value="V-set"/>
    <property type="match status" value="1"/>
</dbReference>
<dbReference type="PANTHER" id="PTHR19367">
    <property type="entry name" value="T-CELL RECEPTOR ALPHA CHAIN V REGION"/>
    <property type="match status" value="1"/>
</dbReference>
<dbReference type="AlphaFoldDB" id="A0ABD1KFN1"/>
<dbReference type="PROSITE" id="PS50835">
    <property type="entry name" value="IG_LIKE"/>
    <property type="match status" value="1"/>
</dbReference>
<evidence type="ECO:0000256" key="2">
    <source>
        <dbReference type="ARBA" id="ARBA00023130"/>
    </source>
</evidence>
<dbReference type="InterPro" id="IPR036179">
    <property type="entry name" value="Ig-like_dom_sf"/>
</dbReference>
<evidence type="ECO:0000256" key="4">
    <source>
        <dbReference type="ARBA" id="ARBA00023319"/>
    </source>
</evidence>
<dbReference type="Gene3D" id="2.60.40.10">
    <property type="entry name" value="Immunoglobulins"/>
    <property type="match status" value="1"/>
</dbReference>
<keyword evidence="4" id="KW-0393">Immunoglobulin domain</keyword>
<dbReference type="InterPro" id="IPR007110">
    <property type="entry name" value="Ig-like_dom"/>
</dbReference>
<name>A0ABD1KFN1_9TELE</name>
<feature type="domain" description="Ig-like" evidence="7">
    <location>
        <begin position="23"/>
        <end position="128"/>
    </location>
</feature>
<feature type="signal peptide" evidence="6">
    <location>
        <begin position="1"/>
        <end position="20"/>
    </location>
</feature>
<evidence type="ECO:0000259" key="7">
    <source>
        <dbReference type="PROSITE" id="PS50835"/>
    </source>
</evidence>
<dbReference type="GO" id="GO:0042101">
    <property type="term" value="C:T cell receptor complex"/>
    <property type="evidence" value="ECO:0007669"/>
    <property type="project" value="UniProtKB-KW"/>
</dbReference>
<keyword evidence="5" id="KW-1279">T cell receptor</keyword>
<evidence type="ECO:0000256" key="5">
    <source>
        <dbReference type="ARBA" id="ARBA00043266"/>
    </source>
</evidence>
<comment type="caution">
    <text evidence="8">The sequence shown here is derived from an EMBL/GenBank/DDBJ whole genome shotgun (WGS) entry which is preliminary data.</text>
</comment>
<dbReference type="Proteomes" id="UP001591681">
    <property type="component" value="Unassembled WGS sequence"/>
</dbReference>
<sequence length="134" mass="14822">MTRWVKIFSTVASICTVCRAVMDSVTQTASHAVSTEGETVTLACGYKSTSDNPFLLWYKQRLSKVPVYLLGRAKYGHGDNGTEFSERFQSKLNLSSSSVPLTIRNLQVSDSAVYYCALQPTVTTTPYTPHRKAT</sequence>
<dbReference type="SMART" id="SM00409">
    <property type="entry name" value="IG"/>
    <property type="match status" value="1"/>
</dbReference>
<dbReference type="GO" id="GO:0002250">
    <property type="term" value="P:adaptive immune response"/>
    <property type="evidence" value="ECO:0007669"/>
    <property type="project" value="UniProtKB-KW"/>
</dbReference>
<dbReference type="InterPro" id="IPR013106">
    <property type="entry name" value="Ig_V-set"/>
</dbReference>
<protein>
    <recommendedName>
        <fullName evidence="7">Ig-like domain-containing protein</fullName>
    </recommendedName>
</protein>
<feature type="chain" id="PRO_5044833944" description="Ig-like domain-containing protein" evidence="6">
    <location>
        <begin position="21"/>
        <end position="134"/>
    </location>
</feature>
<evidence type="ECO:0000256" key="6">
    <source>
        <dbReference type="SAM" id="SignalP"/>
    </source>
</evidence>
<evidence type="ECO:0000256" key="1">
    <source>
        <dbReference type="ARBA" id="ARBA00022729"/>
    </source>
</evidence>
<dbReference type="SMART" id="SM00406">
    <property type="entry name" value="IGv"/>
    <property type="match status" value="1"/>
</dbReference>
<organism evidence="8 9">
    <name type="scientific">Coilia grayii</name>
    <name type="common">Gray's grenadier anchovy</name>
    <dbReference type="NCBI Taxonomy" id="363190"/>
    <lineage>
        <taxon>Eukaryota</taxon>
        <taxon>Metazoa</taxon>
        <taxon>Chordata</taxon>
        <taxon>Craniata</taxon>
        <taxon>Vertebrata</taxon>
        <taxon>Euteleostomi</taxon>
        <taxon>Actinopterygii</taxon>
        <taxon>Neopterygii</taxon>
        <taxon>Teleostei</taxon>
        <taxon>Clupei</taxon>
        <taxon>Clupeiformes</taxon>
        <taxon>Clupeoidei</taxon>
        <taxon>Engraulidae</taxon>
        <taxon>Coilinae</taxon>
        <taxon>Coilia</taxon>
    </lineage>
</organism>